<accession>E9E574</accession>
<evidence type="ECO:0000313" key="4">
    <source>
        <dbReference type="Proteomes" id="UP000002499"/>
    </source>
</evidence>
<dbReference type="HOGENOM" id="CLU_641053_0_0_1"/>
<dbReference type="Gene3D" id="3.90.1200.10">
    <property type="match status" value="2"/>
</dbReference>
<organism evidence="4">
    <name type="scientific">Metarhizium acridum (strain CQMa 102)</name>
    <dbReference type="NCBI Taxonomy" id="655827"/>
    <lineage>
        <taxon>Eukaryota</taxon>
        <taxon>Fungi</taxon>
        <taxon>Dikarya</taxon>
        <taxon>Ascomycota</taxon>
        <taxon>Pezizomycotina</taxon>
        <taxon>Sordariomycetes</taxon>
        <taxon>Hypocreomycetidae</taxon>
        <taxon>Hypocreales</taxon>
        <taxon>Clavicipitaceae</taxon>
        <taxon>Metarhizium</taxon>
    </lineage>
</organism>
<proteinExistence type="predicted"/>
<dbReference type="PANTHER" id="PTHR12149">
    <property type="entry name" value="FRUCTOSAMINE 3 KINASE-RELATED PROTEIN"/>
    <property type="match status" value="1"/>
</dbReference>
<dbReference type="GO" id="GO:0102193">
    <property type="term" value="F:protein-ribulosamine 3-kinase activity"/>
    <property type="evidence" value="ECO:0007669"/>
    <property type="project" value="UniProtKB-EC"/>
</dbReference>
<reference evidence="3 4" key="1">
    <citation type="journal article" date="2011" name="PLoS Genet.">
        <title>Genome sequencing and comparative transcriptomics of the model entomopathogenic fungi Metarhizium anisopliae and M. acridum.</title>
        <authorList>
            <person name="Gao Q."/>
            <person name="Jin K."/>
            <person name="Ying S.H."/>
            <person name="Zhang Y."/>
            <person name="Xiao G."/>
            <person name="Shang Y."/>
            <person name="Duan Z."/>
            <person name="Hu X."/>
            <person name="Xie X.Q."/>
            <person name="Zhou G."/>
            <person name="Peng G."/>
            <person name="Luo Z."/>
            <person name="Huang W."/>
            <person name="Wang B."/>
            <person name="Fang W."/>
            <person name="Wang S."/>
            <person name="Zhong Y."/>
            <person name="Ma L.J."/>
            <person name="St Leger R.J."/>
            <person name="Zhao G.P."/>
            <person name="Pei Y."/>
            <person name="Feng M.G."/>
            <person name="Xia Y."/>
            <person name="Wang C."/>
        </authorList>
    </citation>
    <scope>NUCLEOTIDE SEQUENCE [LARGE SCALE GENOMIC DNA]</scope>
    <source>
        <strain evidence="3 4">CQMa 102</strain>
    </source>
</reference>
<dbReference type="Pfam" id="PF03881">
    <property type="entry name" value="Fructosamin_kin"/>
    <property type="match status" value="2"/>
</dbReference>
<evidence type="ECO:0000256" key="2">
    <source>
        <dbReference type="ARBA" id="ARBA00048655"/>
    </source>
</evidence>
<dbReference type="OrthoDB" id="5772781at2759"/>
<evidence type="ECO:0000313" key="3">
    <source>
        <dbReference type="EMBL" id="EFY88949.1"/>
    </source>
</evidence>
<dbReference type="InterPro" id="IPR011009">
    <property type="entry name" value="Kinase-like_dom_sf"/>
</dbReference>
<evidence type="ECO:0000256" key="1">
    <source>
        <dbReference type="ARBA" id="ARBA00011961"/>
    </source>
</evidence>
<comment type="catalytic activity">
    <reaction evidence="2">
        <text>N(6)-D-ribulosyl-L-lysyl-[protein] + ATP = N(6)-(3-O-phospho-D-ribulosyl)-L-lysyl-[protein] + ADP + H(+)</text>
        <dbReference type="Rhea" id="RHEA:48432"/>
        <dbReference type="Rhea" id="RHEA-COMP:12103"/>
        <dbReference type="Rhea" id="RHEA-COMP:12104"/>
        <dbReference type="ChEBI" id="CHEBI:15378"/>
        <dbReference type="ChEBI" id="CHEBI:30616"/>
        <dbReference type="ChEBI" id="CHEBI:90418"/>
        <dbReference type="ChEBI" id="CHEBI:90420"/>
        <dbReference type="ChEBI" id="CHEBI:456216"/>
        <dbReference type="EC" id="2.7.1.172"/>
    </reaction>
    <physiologicalReaction direction="left-to-right" evidence="2">
        <dbReference type="Rhea" id="RHEA:48433"/>
    </physiologicalReaction>
</comment>
<dbReference type="InParanoid" id="E9E574"/>
<dbReference type="eggNOG" id="KOG3021">
    <property type="taxonomic scope" value="Eukaryota"/>
</dbReference>
<dbReference type="InterPro" id="IPR016477">
    <property type="entry name" value="Fructo-/Ketosamine-3-kinase"/>
</dbReference>
<keyword evidence="4" id="KW-1185">Reference proteome</keyword>
<gene>
    <name evidence="3" type="ORF">MAC_05043</name>
</gene>
<dbReference type="AlphaFoldDB" id="E9E574"/>
<dbReference type="Proteomes" id="UP000002499">
    <property type="component" value="Unassembled WGS sequence"/>
</dbReference>
<sequence>MGMTQELPDIRKFSAMLAKLHRDSMVDKDAPKEFGFHVMTHEGTMYQDLSWCKSWEEMYTRRFQSFVDQERVSQGPSKELDQILPGFISKVIPRLLRPLETHGRTIRPVALHGDVWYGNLAVDATTGEPVYFDPSVFWGHNEYDVGSMGTPRYGLGRDWIVEYHKFFPVSAPEEDHEARNALYAMAIEEMKRLLQAYPHGYQAQELGESEPVANAEQLNTNPKPRPDIPRSAEAVARLYTLSMKEYATSSPDEMFGFHVPTYNGTLPQDNTWTKPWKEFHVAGMERMLALEEEAREPSDELKRLSEPFLRRVIPRLLDPLETNGTSIKPVLLHGDLWLGNVSCQKASENKDPLLFDAAAFWGHNEYELATLRPLADDWAKECYRAYHELVPRSEPEEDWDARNALYATAVCFTGSYAILHQFMVFDTL</sequence>
<dbReference type="EMBL" id="GL698505">
    <property type="protein sequence ID" value="EFY88949.1"/>
    <property type="molecule type" value="Genomic_DNA"/>
</dbReference>
<protein>
    <recommendedName>
        <fullName evidence="1">protein-ribulosamine 3-kinase</fullName>
        <ecNumber evidence="1">2.7.1.172</ecNumber>
    </recommendedName>
</protein>
<dbReference type="EC" id="2.7.1.172" evidence="1"/>
<dbReference type="PANTHER" id="PTHR12149:SF8">
    <property type="entry name" value="PROTEIN-RIBULOSAMINE 3-KINASE"/>
    <property type="match status" value="1"/>
</dbReference>
<name>E9E574_METAQ</name>
<dbReference type="SUPFAM" id="SSF56112">
    <property type="entry name" value="Protein kinase-like (PK-like)"/>
    <property type="match status" value="2"/>
</dbReference>